<dbReference type="InterPro" id="IPR007330">
    <property type="entry name" value="MIT_dom"/>
</dbReference>
<proteinExistence type="predicted"/>
<keyword evidence="4" id="KW-1185">Reference proteome</keyword>
<evidence type="ECO:0000313" key="3">
    <source>
        <dbReference type="EMBL" id="CAK8693943.1"/>
    </source>
</evidence>
<evidence type="ECO:0000313" key="4">
    <source>
        <dbReference type="Proteomes" id="UP001642483"/>
    </source>
</evidence>
<dbReference type="Gene3D" id="1.20.58.80">
    <property type="entry name" value="Phosphotransferase system, lactose/cellobiose-type IIA subunit"/>
    <property type="match status" value="1"/>
</dbReference>
<comment type="caution">
    <text evidence="3">The sequence shown here is derived from an EMBL/GenBank/DDBJ whole genome shotgun (WGS) entry which is preliminary data.</text>
</comment>
<gene>
    <name evidence="3" type="ORF">CVLEPA_LOCUS27229</name>
</gene>
<evidence type="ECO:0000259" key="2">
    <source>
        <dbReference type="Pfam" id="PF04212"/>
    </source>
</evidence>
<protein>
    <recommendedName>
        <fullName evidence="2">MIT domain-containing protein</fullName>
    </recommendedName>
</protein>
<reference evidence="3 4" key="1">
    <citation type="submission" date="2024-02" db="EMBL/GenBank/DDBJ databases">
        <authorList>
            <person name="Daric V."/>
            <person name="Darras S."/>
        </authorList>
    </citation>
    <scope>NUCLEOTIDE SEQUENCE [LARGE SCALE GENOMIC DNA]</scope>
</reference>
<dbReference type="InterPro" id="IPR036181">
    <property type="entry name" value="MIT_dom_sf"/>
</dbReference>
<dbReference type="EMBL" id="CAWYQH010000141">
    <property type="protein sequence ID" value="CAK8693943.1"/>
    <property type="molecule type" value="Genomic_DNA"/>
</dbReference>
<organism evidence="3 4">
    <name type="scientific">Clavelina lepadiformis</name>
    <name type="common">Light-bulb sea squirt</name>
    <name type="synonym">Ascidia lepadiformis</name>
    <dbReference type="NCBI Taxonomy" id="159417"/>
    <lineage>
        <taxon>Eukaryota</taxon>
        <taxon>Metazoa</taxon>
        <taxon>Chordata</taxon>
        <taxon>Tunicata</taxon>
        <taxon>Ascidiacea</taxon>
        <taxon>Aplousobranchia</taxon>
        <taxon>Clavelinidae</taxon>
        <taxon>Clavelina</taxon>
    </lineage>
</organism>
<accession>A0ABP0GRF5</accession>
<feature type="domain" description="MIT" evidence="2">
    <location>
        <begin position="9"/>
        <end position="60"/>
    </location>
</feature>
<dbReference type="Proteomes" id="UP001642483">
    <property type="component" value="Unassembled WGS sequence"/>
</dbReference>
<dbReference type="SUPFAM" id="SSF116846">
    <property type="entry name" value="MIT domain"/>
    <property type="match status" value="1"/>
</dbReference>
<sequence length="89" mass="10302">MHDLVVYHQEESENYTAALDLYKKSLEILLPLLSEEGKSRRRDLLHQEVQISLKRAETLSSYVKVHQTEQATSRSVAEENEQQSKCSVQ</sequence>
<name>A0ABP0GRF5_CLALP</name>
<feature type="region of interest" description="Disordered" evidence="1">
    <location>
        <begin position="69"/>
        <end position="89"/>
    </location>
</feature>
<dbReference type="Pfam" id="PF04212">
    <property type="entry name" value="MIT"/>
    <property type="match status" value="1"/>
</dbReference>
<evidence type="ECO:0000256" key="1">
    <source>
        <dbReference type="SAM" id="MobiDB-lite"/>
    </source>
</evidence>